<dbReference type="AlphaFoldDB" id="A0A5A7SPK9"/>
<dbReference type="EMBL" id="SSTD01008174">
    <property type="protein sequence ID" value="TYK17080.1"/>
    <property type="molecule type" value="Genomic_DNA"/>
</dbReference>
<dbReference type="OrthoDB" id="786614at2759"/>
<dbReference type="EMBL" id="SSTE01020983">
    <property type="protein sequence ID" value="KAA0033154.1"/>
    <property type="molecule type" value="Genomic_DNA"/>
</dbReference>
<name>A0A5A7SPK9_CUCMM</name>
<organism evidence="1 3">
    <name type="scientific">Cucumis melo var. makuwa</name>
    <name type="common">Oriental melon</name>
    <dbReference type="NCBI Taxonomy" id="1194695"/>
    <lineage>
        <taxon>Eukaryota</taxon>
        <taxon>Viridiplantae</taxon>
        <taxon>Streptophyta</taxon>
        <taxon>Embryophyta</taxon>
        <taxon>Tracheophyta</taxon>
        <taxon>Spermatophyta</taxon>
        <taxon>Magnoliopsida</taxon>
        <taxon>eudicotyledons</taxon>
        <taxon>Gunneridae</taxon>
        <taxon>Pentapetalae</taxon>
        <taxon>rosids</taxon>
        <taxon>fabids</taxon>
        <taxon>Cucurbitales</taxon>
        <taxon>Cucurbitaceae</taxon>
        <taxon>Benincaseae</taxon>
        <taxon>Cucumis</taxon>
    </lineage>
</organism>
<reference evidence="3 4" key="1">
    <citation type="submission" date="2019-08" db="EMBL/GenBank/DDBJ databases">
        <title>Draft genome sequences of two oriental melons (Cucumis melo L. var makuwa).</title>
        <authorList>
            <person name="Kwon S.-Y."/>
        </authorList>
    </citation>
    <scope>NUCLEOTIDE SEQUENCE [LARGE SCALE GENOMIC DNA]</scope>
    <source>
        <strain evidence="4">cv. Chang Bougi</strain>
        <strain evidence="3">cv. SW 3</strain>
        <tissue evidence="1">Leaf</tissue>
    </source>
</reference>
<evidence type="ECO:0000313" key="4">
    <source>
        <dbReference type="Proteomes" id="UP000321947"/>
    </source>
</evidence>
<gene>
    <name evidence="2" type="ORF">E5676_scaffold1032G00080</name>
    <name evidence="1" type="ORF">E6C27_scaffold269G002980</name>
</gene>
<evidence type="ECO:0000313" key="3">
    <source>
        <dbReference type="Proteomes" id="UP000321393"/>
    </source>
</evidence>
<evidence type="ECO:0000313" key="2">
    <source>
        <dbReference type="EMBL" id="TYK17080.1"/>
    </source>
</evidence>
<dbReference type="Proteomes" id="UP000321393">
    <property type="component" value="Unassembled WGS sequence"/>
</dbReference>
<accession>A0A5A7SPK9</accession>
<evidence type="ECO:0000313" key="1">
    <source>
        <dbReference type="EMBL" id="KAA0033154.1"/>
    </source>
</evidence>
<sequence>MSFEKQFSIERLKALGATTFKGMMDPADTEKCLSLIEKCLGVMGYLEERRVKLATFLLEGSAED</sequence>
<proteinExistence type="predicted"/>
<protein>
    <submittedName>
        <fullName evidence="1">Uncharacterized protein</fullName>
    </submittedName>
</protein>
<dbReference type="Proteomes" id="UP000321947">
    <property type="component" value="Unassembled WGS sequence"/>
</dbReference>
<comment type="caution">
    <text evidence="1">The sequence shown here is derived from an EMBL/GenBank/DDBJ whole genome shotgun (WGS) entry which is preliminary data.</text>
</comment>